<organism evidence="3 4">
    <name type="scientific">Tautonia sociabilis</name>
    <dbReference type="NCBI Taxonomy" id="2080755"/>
    <lineage>
        <taxon>Bacteria</taxon>
        <taxon>Pseudomonadati</taxon>
        <taxon>Planctomycetota</taxon>
        <taxon>Planctomycetia</taxon>
        <taxon>Isosphaerales</taxon>
        <taxon>Isosphaeraceae</taxon>
        <taxon>Tautonia</taxon>
    </lineage>
</organism>
<protein>
    <submittedName>
        <fullName evidence="3">PEP-CTERM sorting domain-containing protein</fullName>
    </submittedName>
</protein>
<dbReference type="Proteomes" id="UP000280296">
    <property type="component" value="Unassembled WGS sequence"/>
</dbReference>
<dbReference type="Pfam" id="PF07589">
    <property type="entry name" value="PEP-CTERM"/>
    <property type="match status" value="1"/>
</dbReference>
<accession>A0A432MGV3</accession>
<reference evidence="3 4" key="2">
    <citation type="submission" date="2019-01" db="EMBL/GenBank/DDBJ databases">
        <title>Tautonia sociabilis, a novel thermotolerant planctomycete of Isosphaeraceae family, isolated from a 4000 m deep subterranean habitat.</title>
        <authorList>
            <person name="Kovaleva O.L."/>
            <person name="Elcheninov A.G."/>
            <person name="Van Heerden E."/>
            <person name="Toshchakov S.V."/>
            <person name="Novikov A."/>
            <person name="Bonch-Osmolovskaya E.A."/>
            <person name="Kublanov I.V."/>
        </authorList>
    </citation>
    <scope>NUCLEOTIDE SEQUENCE [LARGE SCALE GENOMIC DNA]</scope>
    <source>
        <strain evidence="3 4">GM2012</strain>
    </source>
</reference>
<keyword evidence="4" id="KW-1185">Reference proteome</keyword>
<dbReference type="RefSeq" id="WP_126726700.1">
    <property type="nucleotide sequence ID" value="NZ_RYZH01000035.1"/>
</dbReference>
<dbReference type="EMBL" id="RYZH01000035">
    <property type="protein sequence ID" value="RUL85909.1"/>
    <property type="molecule type" value="Genomic_DNA"/>
</dbReference>
<dbReference type="PROSITE" id="PS51257">
    <property type="entry name" value="PROKAR_LIPOPROTEIN"/>
    <property type="match status" value="1"/>
</dbReference>
<dbReference type="AlphaFoldDB" id="A0A432MGV3"/>
<comment type="caution">
    <text evidence="3">The sequence shown here is derived from an EMBL/GenBank/DDBJ whole genome shotgun (WGS) entry which is preliminary data.</text>
</comment>
<reference evidence="3 4" key="1">
    <citation type="submission" date="2018-12" db="EMBL/GenBank/DDBJ databases">
        <authorList>
            <person name="Toschakov S.V."/>
        </authorList>
    </citation>
    <scope>NUCLEOTIDE SEQUENCE [LARGE SCALE GENOMIC DNA]</scope>
    <source>
        <strain evidence="3 4">GM2012</strain>
    </source>
</reference>
<proteinExistence type="predicted"/>
<feature type="domain" description="Ice-binding protein C-terminal" evidence="2">
    <location>
        <begin position="215"/>
        <end position="242"/>
    </location>
</feature>
<evidence type="ECO:0000256" key="1">
    <source>
        <dbReference type="SAM" id="SignalP"/>
    </source>
</evidence>
<evidence type="ECO:0000313" key="4">
    <source>
        <dbReference type="Proteomes" id="UP000280296"/>
    </source>
</evidence>
<evidence type="ECO:0000313" key="3">
    <source>
        <dbReference type="EMBL" id="RUL85909.1"/>
    </source>
</evidence>
<dbReference type="OrthoDB" id="8562701at2"/>
<dbReference type="InterPro" id="IPR013424">
    <property type="entry name" value="Ice-binding_C"/>
</dbReference>
<name>A0A432MGV3_9BACT</name>
<keyword evidence="1" id="KW-0732">Signal</keyword>
<sequence>MYPRRSRIVGALALCALLSCAAERGQAAFVTSPSGLLGPVEVIDFEQFNFSPNPMYLTTAQVIGNSLGTVTWEPTSGNGLIGNGQFTAVYEPFGLGSNGKWSRDGRGGFTGLNSESGIMTYRFATPVSGVGALINYRPENPEPGPEVLILGAGDTILEHIVLSDDPSWEISGTADEQGAFRGFQRNQADIVAFQVRNRGIAVDDLTFTRSVPVSAVPEPSTAVLALAGLAGVAGIQRARRRRPAS</sequence>
<feature type="signal peptide" evidence="1">
    <location>
        <begin position="1"/>
        <end position="21"/>
    </location>
</feature>
<evidence type="ECO:0000259" key="2">
    <source>
        <dbReference type="Pfam" id="PF07589"/>
    </source>
</evidence>
<gene>
    <name evidence="3" type="ORF">TsocGM_17205</name>
</gene>
<feature type="chain" id="PRO_5019564446" evidence="1">
    <location>
        <begin position="22"/>
        <end position="245"/>
    </location>
</feature>